<name>A0A1M5D2V7_9BACT</name>
<sequence length="327" mass="38069">MKRKGIDPVRGKRDGLLWGWTAFCVAVFSWATWGLAREDPFIKTWYYCLAWWPYILASEALLRCTGGRSRLFERPGEFLALLPLSVSLWVLFEAANFRLENWHYVGLPASRLTRWWGYWIAYATVLPGLFVTARMLEHWGGQRWIPRWKFVPKGWTLRRARELQALGLLCVLASLILPRFAFPLIWIGFFLLLDPLNAHLGGRSLLQEWENGDYGKTFLILAAGLICGLLWELWNYWAGSKWVYTVPWVGQVKLFEMPVLGFLGFPPFALECFAMVESVRLGWLRLQDRFPPSARRLLLLSAFLLSLVWDFLVFVGIDRFTVRSWTP</sequence>
<proteinExistence type="predicted"/>
<keyword evidence="1" id="KW-0812">Transmembrane</keyword>
<gene>
    <name evidence="2" type="ORF">SAMN02745206_02332</name>
</gene>
<feature type="transmembrane region" description="Helical" evidence="1">
    <location>
        <begin position="257"/>
        <end position="276"/>
    </location>
</feature>
<dbReference type="Proteomes" id="UP000184076">
    <property type="component" value="Unassembled WGS sequence"/>
</dbReference>
<dbReference type="OrthoDB" id="9769532at2"/>
<dbReference type="EMBL" id="FQVB01000022">
    <property type="protein sequence ID" value="SHF61329.1"/>
    <property type="molecule type" value="Genomic_DNA"/>
</dbReference>
<dbReference type="STRING" id="1121391.SAMN02745206_02332"/>
<feature type="transmembrane region" description="Helical" evidence="1">
    <location>
        <begin position="297"/>
        <end position="317"/>
    </location>
</feature>
<protein>
    <submittedName>
        <fullName evidence="2">Uncharacterized protein</fullName>
    </submittedName>
</protein>
<dbReference type="AlphaFoldDB" id="A0A1M5D2V7"/>
<dbReference type="RefSeq" id="WP_073039659.1">
    <property type="nucleotide sequence ID" value="NZ_FQVB01000022.1"/>
</dbReference>
<keyword evidence="1" id="KW-1133">Transmembrane helix</keyword>
<feature type="transmembrane region" description="Helical" evidence="1">
    <location>
        <begin position="163"/>
        <end position="181"/>
    </location>
</feature>
<organism evidence="2 3">
    <name type="scientific">Desulfacinum infernum DSM 9756</name>
    <dbReference type="NCBI Taxonomy" id="1121391"/>
    <lineage>
        <taxon>Bacteria</taxon>
        <taxon>Pseudomonadati</taxon>
        <taxon>Thermodesulfobacteriota</taxon>
        <taxon>Syntrophobacteria</taxon>
        <taxon>Syntrophobacterales</taxon>
        <taxon>Syntrophobacteraceae</taxon>
        <taxon>Desulfacinum</taxon>
    </lineage>
</organism>
<feature type="transmembrane region" description="Helical" evidence="1">
    <location>
        <begin position="115"/>
        <end position="136"/>
    </location>
</feature>
<accession>A0A1M5D2V7</accession>
<feature type="transmembrane region" description="Helical" evidence="1">
    <location>
        <begin position="218"/>
        <end position="237"/>
    </location>
</feature>
<keyword evidence="1" id="KW-0472">Membrane</keyword>
<evidence type="ECO:0000256" key="1">
    <source>
        <dbReference type="SAM" id="Phobius"/>
    </source>
</evidence>
<keyword evidence="3" id="KW-1185">Reference proteome</keyword>
<feature type="transmembrane region" description="Helical" evidence="1">
    <location>
        <begin position="78"/>
        <end position="95"/>
    </location>
</feature>
<feature type="transmembrane region" description="Helical" evidence="1">
    <location>
        <begin position="15"/>
        <end position="32"/>
    </location>
</feature>
<evidence type="ECO:0000313" key="2">
    <source>
        <dbReference type="EMBL" id="SHF61329.1"/>
    </source>
</evidence>
<evidence type="ECO:0000313" key="3">
    <source>
        <dbReference type="Proteomes" id="UP000184076"/>
    </source>
</evidence>
<reference evidence="3" key="1">
    <citation type="submission" date="2016-11" db="EMBL/GenBank/DDBJ databases">
        <authorList>
            <person name="Varghese N."/>
            <person name="Submissions S."/>
        </authorList>
    </citation>
    <scope>NUCLEOTIDE SEQUENCE [LARGE SCALE GENOMIC DNA]</scope>
    <source>
        <strain evidence="3">DSM 9756</strain>
    </source>
</reference>